<reference evidence="2" key="2">
    <citation type="submission" date="2013-04" db="UniProtKB">
        <authorList>
            <consortium name="EnsemblPlants"/>
        </authorList>
    </citation>
    <scope>IDENTIFICATION</scope>
</reference>
<dbReference type="Gramene" id="OB05G35070.1">
    <property type="protein sequence ID" value="OB05G35070.1"/>
    <property type="gene ID" value="OB05G35070"/>
</dbReference>
<reference evidence="2" key="1">
    <citation type="journal article" date="2013" name="Nat. Commun.">
        <title>Whole-genome sequencing of Oryza brachyantha reveals mechanisms underlying Oryza genome evolution.</title>
        <authorList>
            <person name="Chen J."/>
            <person name="Huang Q."/>
            <person name="Gao D."/>
            <person name="Wang J."/>
            <person name="Lang Y."/>
            <person name="Liu T."/>
            <person name="Li B."/>
            <person name="Bai Z."/>
            <person name="Luis Goicoechea J."/>
            <person name="Liang C."/>
            <person name="Chen C."/>
            <person name="Zhang W."/>
            <person name="Sun S."/>
            <person name="Liao Y."/>
            <person name="Zhang X."/>
            <person name="Yang L."/>
            <person name="Song C."/>
            <person name="Wang M."/>
            <person name="Shi J."/>
            <person name="Liu G."/>
            <person name="Liu J."/>
            <person name="Zhou H."/>
            <person name="Zhou W."/>
            <person name="Yu Q."/>
            <person name="An N."/>
            <person name="Chen Y."/>
            <person name="Cai Q."/>
            <person name="Wang B."/>
            <person name="Liu B."/>
            <person name="Min J."/>
            <person name="Huang Y."/>
            <person name="Wu H."/>
            <person name="Li Z."/>
            <person name="Zhang Y."/>
            <person name="Yin Y."/>
            <person name="Song W."/>
            <person name="Jiang J."/>
            <person name="Jackson S.A."/>
            <person name="Wing R.A."/>
            <person name="Wang J."/>
            <person name="Chen M."/>
        </authorList>
    </citation>
    <scope>NUCLEOTIDE SEQUENCE [LARGE SCALE GENOMIC DNA]</scope>
    <source>
        <strain evidence="2">cv. IRGC 101232</strain>
    </source>
</reference>
<dbReference type="GO" id="GO:0003677">
    <property type="term" value="F:DNA binding"/>
    <property type="evidence" value="ECO:0007669"/>
    <property type="project" value="InterPro"/>
</dbReference>
<dbReference type="PANTHER" id="PTHR34199">
    <property type="entry name" value="NUMOD3 MOTIF FAMILY PROTEIN, EXPRESSED"/>
    <property type="match status" value="1"/>
</dbReference>
<dbReference type="Pfam" id="PF07460">
    <property type="entry name" value="NUMOD3"/>
    <property type="match status" value="1"/>
</dbReference>
<organism evidence="2">
    <name type="scientific">Oryza brachyantha</name>
    <name type="common">malo sina</name>
    <dbReference type="NCBI Taxonomy" id="4533"/>
    <lineage>
        <taxon>Eukaryota</taxon>
        <taxon>Viridiplantae</taxon>
        <taxon>Streptophyta</taxon>
        <taxon>Embryophyta</taxon>
        <taxon>Tracheophyta</taxon>
        <taxon>Spermatophyta</taxon>
        <taxon>Magnoliopsida</taxon>
        <taxon>Liliopsida</taxon>
        <taxon>Poales</taxon>
        <taxon>Poaceae</taxon>
        <taxon>BOP clade</taxon>
        <taxon>Oryzoideae</taxon>
        <taxon>Oryzeae</taxon>
        <taxon>Oryzinae</taxon>
        <taxon>Oryza</taxon>
    </lineage>
</organism>
<proteinExistence type="predicted"/>
<feature type="domain" description="Nuclease associated modular" evidence="1">
    <location>
        <begin position="123"/>
        <end position="152"/>
    </location>
</feature>
<evidence type="ECO:0000313" key="3">
    <source>
        <dbReference type="Proteomes" id="UP000006038"/>
    </source>
</evidence>
<dbReference type="PANTHER" id="PTHR34199:SF1">
    <property type="entry name" value="HISTONE-LYSINE N-METHYLTRANSFERASE, H3 LYSINE-79 SPECIFIC-LIKE PROTEIN"/>
    <property type="match status" value="1"/>
</dbReference>
<dbReference type="AlphaFoldDB" id="J3MA83"/>
<dbReference type="Proteomes" id="UP000006038">
    <property type="component" value="Chromosome 5"/>
</dbReference>
<dbReference type="HOGENOM" id="CLU_1589007_0_0_1"/>
<dbReference type="STRING" id="4533.J3MA83"/>
<keyword evidence="3" id="KW-1185">Reference proteome</keyword>
<evidence type="ECO:0000259" key="1">
    <source>
        <dbReference type="Pfam" id="PF07460"/>
    </source>
</evidence>
<name>J3MA83_ORYBR</name>
<dbReference type="InterPro" id="IPR003611">
    <property type="entry name" value="NUMOD3"/>
</dbReference>
<sequence>MAASPLPLLLPAPLPLPALTFPPRRAESKIVGMVTGLVIMEIPLELMLTITQKRPWMFFPDIIPLGHPIFDIIESTDPEPYSNAQSSTRKRDMKKLVQDHSPCQPLALQSDPDITILPIKEIERRRKIGAANKGKVPWTNGRKLSKEHKALIKQRTTEALRDPKVMSC</sequence>
<dbReference type="EnsemblPlants" id="OB05G35070.1">
    <property type="protein sequence ID" value="OB05G35070.1"/>
    <property type="gene ID" value="OB05G35070"/>
</dbReference>
<accession>J3MA83</accession>
<evidence type="ECO:0000313" key="2">
    <source>
        <dbReference type="EnsemblPlants" id="OB05G35070.1"/>
    </source>
</evidence>
<protein>
    <recommendedName>
        <fullName evidence="1">Nuclease associated modular domain-containing protein</fullName>
    </recommendedName>
</protein>